<evidence type="ECO:0000256" key="1">
    <source>
        <dbReference type="ARBA" id="ARBA00007957"/>
    </source>
</evidence>
<dbReference type="Proteomes" id="UP000191094">
    <property type="component" value="Unassembled WGS sequence"/>
</dbReference>
<comment type="caution">
    <text evidence="8">The sequence shown here is derived from an EMBL/GenBank/DDBJ whole genome shotgun (WGS) entry which is preliminary data.</text>
</comment>
<dbReference type="GO" id="GO:0000976">
    <property type="term" value="F:transcription cis-regulatory region binding"/>
    <property type="evidence" value="ECO:0007669"/>
    <property type="project" value="TreeGrafter"/>
</dbReference>
<dbReference type="PANTHER" id="PTHR33202">
    <property type="entry name" value="ZINC UPTAKE REGULATION PROTEIN"/>
    <property type="match status" value="1"/>
</dbReference>
<dbReference type="EMBL" id="MUYT01000007">
    <property type="protein sequence ID" value="OOS20772.1"/>
    <property type="molecule type" value="Genomic_DNA"/>
</dbReference>
<dbReference type="Gene3D" id="1.10.10.10">
    <property type="entry name" value="Winged helix-like DNA-binding domain superfamily/Winged helix DNA-binding domain"/>
    <property type="match status" value="1"/>
</dbReference>
<dbReference type="InterPro" id="IPR036390">
    <property type="entry name" value="WH_DNA-bd_sf"/>
</dbReference>
<dbReference type="SUPFAM" id="SSF46785">
    <property type="entry name" value="Winged helix' DNA-binding domain"/>
    <property type="match status" value="1"/>
</dbReference>
<evidence type="ECO:0000256" key="4">
    <source>
        <dbReference type="ARBA" id="ARBA00023015"/>
    </source>
</evidence>
<keyword evidence="6" id="KW-0804">Transcription</keyword>
<keyword evidence="5" id="KW-0238">DNA-binding</keyword>
<evidence type="ECO:0000256" key="7">
    <source>
        <dbReference type="PIRSR" id="PIRSR602481-1"/>
    </source>
</evidence>
<dbReference type="GO" id="GO:0005829">
    <property type="term" value="C:cytosol"/>
    <property type="evidence" value="ECO:0007669"/>
    <property type="project" value="TreeGrafter"/>
</dbReference>
<evidence type="ECO:0000256" key="5">
    <source>
        <dbReference type="ARBA" id="ARBA00023125"/>
    </source>
</evidence>
<keyword evidence="7" id="KW-0479">Metal-binding</keyword>
<dbReference type="GO" id="GO:0045892">
    <property type="term" value="P:negative regulation of DNA-templated transcription"/>
    <property type="evidence" value="ECO:0007669"/>
    <property type="project" value="TreeGrafter"/>
</dbReference>
<evidence type="ECO:0008006" key="10">
    <source>
        <dbReference type="Google" id="ProtNLM"/>
    </source>
</evidence>
<dbReference type="InterPro" id="IPR043135">
    <property type="entry name" value="Fur_C"/>
</dbReference>
<keyword evidence="2" id="KW-0678">Repressor</keyword>
<evidence type="ECO:0000313" key="9">
    <source>
        <dbReference type="Proteomes" id="UP000191094"/>
    </source>
</evidence>
<dbReference type="GO" id="GO:0008270">
    <property type="term" value="F:zinc ion binding"/>
    <property type="evidence" value="ECO:0007669"/>
    <property type="project" value="TreeGrafter"/>
</dbReference>
<evidence type="ECO:0000313" key="8">
    <source>
        <dbReference type="EMBL" id="OOS20772.1"/>
    </source>
</evidence>
<dbReference type="OrthoDB" id="9801127at2"/>
<reference evidence="8 9" key="1">
    <citation type="submission" date="2017-02" db="EMBL/GenBank/DDBJ databases">
        <title>Draft genome sequence of Moraxella lincolnii CCUG 9405T type strain.</title>
        <authorList>
            <person name="Salva-Serra F."/>
            <person name="Engstrom-Jakobsson H."/>
            <person name="Thorell K."/>
            <person name="Jaen-Luchoro D."/>
            <person name="Gonzales-Siles L."/>
            <person name="Karlsson R."/>
            <person name="Yazdan S."/>
            <person name="Boulund F."/>
            <person name="Johnning A."/>
            <person name="Engstrand L."/>
            <person name="Kristiansson E."/>
            <person name="Moore E."/>
        </authorList>
    </citation>
    <scope>NUCLEOTIDE SEQUENCE [LARGE SCALE GENOMIC DNA]</scope>
    <source>
        <strain evidence="8 9">CCUG 9405</strain>
    </source>
</reference>
<gene>
    <name evidence="8" type="ORF">B0682_05715</name>
</gene>
<feature type="binding site" evidence="7">
    <location>
        <position position="168"/>
    </location>
    <ligand>
        <name>Zn(2+)</name>
        <dbReference type="ChEBI" id="CHEBI:29105"/>
    </ligand>
</feature>
<dbReference type="InterPro" id="IPR036388">
    <property type="entry name" value="WH-like_DNA-bd_sf"/>
</dbReference>
<keyword evidence="9" id="KW-1185">Reference proteome</keyword>
<comment type="cofactor">
    <cofactor evidence="7">
        <name>Zn(2+)</name>
        <dbReference type="ChEBI" id="CHEBI:29105"/>
    </cofactor>
    <text evidence="7">Binds 1 zinc ion per subunit.</text>
</comment>
<sequence length="173" mass="19512">MSDMAHNCLSVSVATDFDVKQKIAEAKESCQQQGLRFTAQRKQIYRHILEATTPLGAYDILALMQQQHNESMMTQSKSKSKKSVAPPTVYRGLEFLLKAGFIHQLISINAFVPCCHPRQPHLAVFLMCKQCGRVQEYSHATLRAFIEQTKDATGFSPHRSVFEISGLCHQCHC</sequence>
<protein>
    <recommendedName>
        <fullName evidence="10">Fur family transcriptional regulator</fullName>
    </recommendedName>
</protein>
<dbReference type="STRING" id="90241.B0682_05715"/>
<dbReference type="Gene3D" id="3.30.1490.190">
    <property type="match status" value="1"/>
</dbReference>
<dbReference type="GO" id="GO:1900376">
    <property type="term" value="P:regulation of secondary metabolite biosynthetic process"/>
    <property type="evidence" value="ECO:0007669"/>
    <property type="project" value="TreeGrafter"/>
</dbReference>
<evidence type="ECO:0000256" key="3">
    <source>
        <dbReference type="ARBA" id="ARBA00022833"/>
    </source>
</evidence>
<dbReference type="PANTHER" id="PTHR33202:SF6">
    <property type="entry name" value="ZINC UPTAKE REGULATION PROTEIN"/>
    <property type="match status" value="1"/>
</dbReference>
<keyword evidence="3 7" id="KW-0862">Zinc</keyword>
<feature type="binding site" evidence="7">
    <location>
        <position position="171"/>
    </location>
    <ligand>
        <name>Zn(2+)</name>
        <dbReference type="ChEBI" id="CHEBI:29105"/>
    </ligand>
</feature>
<feature type="binding site" evidence="7">
    <location>
        <position position="131"/>
    </location>
    <ligand>
        <name>Zn(2+)</name>
        <dbReference type="ChEBI" id="CHEBI:29105"/>
    </ligand>
</feature>
<dbReference type="InterPro" id="IPR002481">
    <property type="entry name" value="FUR"/>
</dbReference>
<dbReference type="GO" id="GO:0003700">
    <property type="term" value="F:DNA-binding transcription factor activity"/>
    <property type="evidence" value="ECO:0007669"/>
    <property type="project" value="InterPro"/>
</dbReference>
<evidence type="ECO:0000256" key="2">
    <source>
        <dbReference type="ARBA" id="ARBA00022491"/>
    </source>
</evidence>
<dbReference type="Pfam" id="PF01475">
    <property type="entry name" value="FUR"/>
    <property type="match status" value="1"/>
</dbReference>
<keyword evidence="4" id="KW-0805">Transcription regulation</keyword>
<proteinExistence type="inferred from homology"/>
<comment type="similarity">
    <text evidence="1">Belongs to the Fur family.</text>
</comment>
<organism evidence="8 9">
    <name type="scientific">Lwoffella lincolnii</name>
    <dbReference type="NCBI Taxonomy" id="90241"/>
    <lineage>
        <taxon>Bacteria</taxon>
        <taxon>Pseudomonadati</taxon>
        <taxon>Pseudomonadota</taxon>
        <taxon>Gammaproteobacteria</taxon>
        <taxon>Moraxellales</taxon>
        <taxon>Moraxellaceae</taxon>
        <taxon>Lwoffella</taxon>
    </lineage>
</organism>
<dbReference type="AlphaFoldDB" id="A0A1T0CEJ6"/>
<evidence type="ECO:0000256" key="6">
    <source>
        <dbReference type="ARBA" id="ARBA00023163"/>
    </source>
</evidence>
<name>A0A1T0CEJ6_9GAMM</name>
<accession>A0A1T0CEJ6</accession>
<feature type="binding site" evidence="7">
    <location>
        <position position="128"/>
    </location>
    <ligand>
        <name>Zn(2+)</name>
        <dbReference type="ChEBI" id="CHEBI:29105"/>
    </ligand>
</feature>